<dbReference type="EMBL" id="UAWO01000002">
    <property type="protein sequence ID" value="SQC06676.1"/>
    <property type="molecule type" value="Genomic_DNA"/>
</dbReference>
<sequence length="111" mass="12958">MKDTGICKLCCKKIDPYDARMVYKTSDGSELLNFCMAHEGDTKISEIINKTEAKIGVKEDLTECFKVLKYEKITVEYIKFLGKVCTYYGYSLNDLKEKLIKKEDMRRFIDE</sequence>
<dbReference type="Proteomes" id="UP000250234">
    <property type="component" value="Unassembled WGS sequence"/>
</dbReference>
<protein>
    <submittedName>
        <fullName evidence="1">Uncharacterized protein</fullName>
    </submittedName>
</protein>
<organism evidence="1 2">
    <name type="scientific">Clostridium perfringens</name>
    <dbReference type="NCBI Taxonomy" id="1502"/>
    <lineage>
        <taxon>Bacteria</taxon>
        <taxon>Bacillati</taxon>
        <taxon>Bacillota</taxon>
        <taxon>Clostridia</taxon>
        <taxon>Eubacteriales</taxon>
        <taxon>Clostridiaceae</taxon>
        <taxon>Clostridium</taxon>
    </lineage>
</organism>
<evidence type="ECO:0000313" key="2">
    <source>
        <dbReference type="Proteomes" id="UP000250234"/>
    </source>
</evidence>
<accession>A0A2X3C4C2</accession>
<evidence type="ECO:0000313" key="1">
    <source>
        <dbReference type="EMBL" id="SQC06676.1"/>
    </source>
</evidence>
<gene>
    <name evidence="1" type="ORF">NCTC8081_00789</name>
</gene>
<reference evidence="1 2" key="1">
    <citation type="submission" date="2018-06" db="EMBL/GenBank/DDBJ databases">
        <authorList>
            <consortium name="Pathogen Informatics"/>
            <person name="Doyle S."/>
        </authorList>
    </citation>
    <scope>NUCLEOTIDE SEQUENCE [LARGE SCALE GENOMIC DNA]</scope>
    <source>
        <strain evidence="1 2">NCTC8081</strain>
    </source>
</reference>
<dbReference type="AlphaFoldDB" id="A0A2X3C4C2"/>
<proteinExistence type="predicted"/>
<dbReference type="RefSeq" id="WP_111945427.1">
    <property type="nucleotide sequence ID" value="NZ_UAWO01000002.1"/>
</dbReference>
<name>A0A2X3C4C2_CLOPF</name>